<name>A0A3P3XTJ3_9SPIR</name>
<dbReference type="InterPro" id="IPR033412">
    <property type="entry name" value="PFOR_II"/>
</dbReference>
<evidence type="ECO:0000256" key="1">
    <source>
        <dbReference type="ARBA" id="ARBA00023002"/>
    </source>
</evidence>
<dbReference type="Pfam" id="PF17147">
    <property type="entry name" value="PFOR_II"/>
    <property type="match status" value="1"/>
</dbReference>
<dbReference type="Pfam" id="PF01855">
    <property type="entry name" value="POR_N"/>
    <property type="match status" value="1"/>
</dbReference>
<dbReference type="InterPro" id="IPR050722">
    <property type="entry name" value="Pyruvate:ferred/Flavod_OxRd"/>
</dbReference>
<dbReference type="EMBL" id="FWDO01000005">
    <property type="protein sequence ID" value="SLM19253.1"/>
    <property type="molecule type" value="Genomic_DNA"/>
</dbReference>
<gene>
    <name evidence="4" type="primary">korA</name>
    <name evidence="4" type="ORF">SPIRO4BDMA_50768</name>
</gene>
<feature type="domain" description="Pyruvate flavodoxin/ferredoxin oxidoreductase pyrimidine binding" evidence="2">
    <location>
        <begin position="17"/>
        <end position="242"/>
    </location>
</feature>
<accession>A0A3P3XTJ3</accession>
<feature type="domain" description="Pyruvate:ferredoxin oxidoreductase core" evidence="3">
    <location>
        <begin position="276"/>
        <end position="369"/>
    </location>
</feature>
<dbReference type="GO" id="GO:0047553">
    <property type="term" value="F:2-oxoglutarate synthase activity"/>
    <property type="evidence" value="ECO:0007669"/>
    <property type="project" value="UniProtKB-EC"/>
</dbReference>
<dbReference type="InterPro" id="IPR009014">
    <property type="entry name" value="Transketo_C/PFOR_II"/>
</dbReference>
<dbReference type="InterPro" id="IPR002880">
    <property type="entry name" value="Pyrv_Fd/Flavodoxin_OxRdtase_N"/>
</dbReference>
<dbReference type="SUPFAM" id="SSF52518">
    <property type="entry name" value="Thiamin diphosphate-binding fold (THDP-binding)"/>
    <property type="match status" value="1"/>
</dbReference>
<dbReference type="EC" id="1.2.7.3" evidence="4"/>
<dbReference type="GO" id="GO:0006979">
    <property type="term" value="P:response to oxidative stress"/>
    <property type="evidence" value="ECO:0007669"/>
    <property type="project" value="TreeGrafter"/>
</dbReference>
<organism evidence="4">
    <name type="scientific">uncultured spirochete</name>
    <dbReference type="NCBI Taxonomy" id="156406"/>
    <lineage>
        <taxon>Bacteria</taxon>
        <taxon>Pseudomonadati</taxon>
        <taxon>Spirochaetota</taxon>
        <taxon>Spirochaetia</taxon>
        <taxon>Spirochaetales</taxon>
        <taxon>environmental samples</taxon>
    </lineage>
</organism>
<dbReference type="FunFam" id="3.40.50.970:FF:000022">
    <property type="entry name" value="2-oxoglutarate ferredoxin oxidoreductase alpha subunit"/>
    <property type="match status" value="1"/>
</dbReference>
<keyword evidence="1 4" id="KW-0560">Oxidoreductase</keyword>
<dbReference type="NCBIfam" id="NF006412">
    <property type="entry name" value="PRK08659.1"/>
    <property type="match status" value="1"/>
</dbReference>
<dbReference type="SUPFAM" id="SSF52922">
    <property type="entry name" value="TK C-terminal domain-like"/>
    <property type="match status" value="1"/>
</dbReference>
<evidence type="ECO:0000259" key="3">
    <source>
        <dbReference type="Pfam" id="PF17147"/>
    </source>
</evidence>
<protein>
    <submittedName>
        <fullName evidence="4">2-oxoglutarate synthase subunit KorA</fullName>
        <ecNumber evidence="4">1.2.7.3</ecNumber>
    </submittedName>
</protein>
<dbReference type="PANTHER" id="PTHR32154">
    <property type="entry name" value="PYRUVATE-FLAVODOXIN OXIDOREDUCTASE-RELATED"/>
    <property type="match status" value="1"/>
</dbReference>
<dbReference type="InterPro" id="IPR029061">
    <property type="entry name" value="THDP-binding"/>
</dbReference>
<dbReference type="CDD" id="cd07034">
    <property type="entry name" value="TPP_PYR_PFOR_IOR-alpha_like"/>
    <property type="match status" value="1"/>
</dbReference>
<proteinExistence type="predicted"/>
<dbReference type="Gene3D" id="3.40.50.920">
    <property type="match status" value="1"/>
</dbReference>
<sequence>MVEKVRLMQGNEACTMAAIAAGLEFYAGYPITPSTEIAEMCSEELPKVGGKFIQMEDEIGSISACIGASLTGAKAMTATSGPGFSLMQEAIGYASLCEIPLVIIDVQRVGPSTGMPTSPAQGDVMQARWGTHGDHPIIALAPGNVKECYELTFRAFELSEKYRVPVIVLTDEVIGHMREKVVLPDPGSYKIPMRAMPQNPAGYKPYAADPNGGVPLMAPFGMGYRWHCTGLFHDENGAPSSKPAVASVLMRRLNLKVENRADDLADYFAEGLEDCDLAVVSFGSSAMAALSAVRRARSEGYKVGMFRPKTIWPFPTATVRRLLAPAKRILVPEMNLGQLALEIERAAGCERPVIRLGKVNGELFHPDEVFAAIKEAL</sequence>
<dbReference type="PANTHER" id="PTHR32154:SF14">
    <property type="entry name" value="2-OXOGLUTARATE SYNTHASE SUBUNIT KORA"/>
    <property type="match status" value="1"/>
</dbReference>
<evidence type="ECO:0000313" key="4">
    <source>
        <dbReference type="EMBL" id="SLM19253.1"/>
    </source>
</evidence>
<dbReference type="Gene3D" id="3.40.50.970">
    <property type="match status" value="1"/>
</dbReference>
<reference evidence="4" key="1">
    <citation type="submission" date="2017-02" db="EMBL/GenBank/DDBJ databases">
        <authorList>
            <person name="Regsiter A."/>
            <person name="William W."/>
        </authorList>
    </citation>
    <scope>NUCLEOTIDE SEQUENCE</scope>
    <source>
        <strain evidence="4">BdmA 4</strain>
    </source>
</reference>
<evidence type="ECO:0000259" key="2">
    <source>
        <dbReference type="Pfam" id="PF01855"/>
    </source>
</evidence>
<dbReference type="AlphaFoldDB" id="A0A3P3XTJ3"/>